<dbReference type="InterPro" id="IPR057154">
    <property type="entry name" value="DUF7832"/>
</dbReference>
<reference evidence="2 5" key="3">
    <citation type="journal article" date="2017" name="Nat. Microbiol.">
        <title>Natural product diversity associated with the nematode symbionts Photorhabdus and Xenorhabdus.</title>
        <authorList>
            <person name="Tobias N.J."/>
            <person name="Wolff H."/>
            <person name="Djahanschiri B."/>
            <person name="Grundmann F."/>
            <person name="Kronenwerth M."/>
            <person name="Shi Y.M."/>
            <person name="Simonyi S."/>
            <person name="Grun P."/>
            <person name="Shapiro-Ilan D."/>
            <person name="Pidot S.J."/>
            <person name="Stinear T.P."/>
            <person name="Ebersberger I."/>
            <person name="Bode H.B."/>
        </authorList>
    </citation>
    <scope>NUCLEOTIDE SEQUENCE [LARGE SCALE GENOMIC DNA]</scope>
    <source>
        <strain evidence="2 5">DSM 16336</strain>
    </source>
</reference>
<dbReference type="Proteomes" id="UP000196435">
    <property type="component" value="Unassembled WGS sequence"/>
</dbReference>
<accession>A0A1N6MUB3</accession>
<sequence length="142" mass="16949">MYIDRMDFYDDQKEQHELPCENRGTHIGFFLAWIIHHNLEGENPNLLFKDELDAVRKREMTGREFLIACCDEKFSTMDLNEEGAAFASAYYHTENDGYFFDYNDTLAEDWSLFFHVEDSWQNYDIINTVITKAYENWKKSKA</sequence>
<evidence type="ECO:0000259" key="1">
    <source>
        <dbReference type="Pfam" id="PF25191"/>
    </source>
</evidence>
<dbReference type="AlphaFoldDB" id="A0A1N6MUB3"/>
<keyword evidence="5" id="KW-1185">Reference proteome</keyword>
<evidence type="ECO:0000313" key="4">
    <source>
        <dbReference type="Proteomes" id="UP000196435"/>
    </source>
</evidence>
<reference evidence="3" key="2">
    <citation type="submission" date="2016-12" db="EMBL/GenBank/DDBJ databases">
        <authorList>
            <person name="Song W.-J."/>
            <person name="Kurnit D.M."/>
        </authorList>
    </citation>
    <scope>NUCLEOTIDE SEQUENCE [LARGE SCALE GENOMIC DNA]</scope>
    <source>
        <strain evidence="3">HGB1681</strain>
    </source>
</reference>
<dbReference type="OrthoDB" id="4827574at2"/>
<name>A0A1N6MUB3_9GAMM</name>
<protein>
    <recommendedName>
        <fullName evidence="1">DUF7832 domain-containing protein</fullName>
    </recommendedName>
</protein>
<reference evidence="4" key="1">
    <citation type="submission" date="2016-12" db="EMBL/GenBank/DDBJ databases">
        <authorList>
            <person name="Gaudriault S."/>
        </authorList>
    </citation>
    <scope>NUCLEOTIDE SEQUENCE [LARGE SCALE GENOMIC DNA]</scope>
    <source>
        <strain evidence="4">HGB1681 (deposited as PTA-6826 in the American Type Culture Collection)</strain>
    </source>
</reference>
<dbReference type="Proteomes" id="UP000224871">
    <property type="component" value="Unassembled WGS sequence"/>
</dbReference>
<organism evidence="3 4">
    <name type="scientific">Xenorhabdus innexi</name>
    <dbReference type="NCBI Taxonomy" id="290109"/>
    <lineage>
        <taxon>Bacteria</taxon>
        <taxon>Pseudomonadati</taxon>
        <taxon>Pseudomonadota</taxon>
        <taxon>Gammaproteobacteria</taxon>
        <taxon>Enterobacterales</taxon>
        <taxon>Morganellaceae</taxon>
        <taxon>Xenorhabdus</taxon>
    </lineage>
</organism>
<proteinExistence type="predicted"/>
<evidence type="ECO:0000313" key="3">
    <source>
        <dbReference type="EMBL" id="SIP72374.1"/>
    </source>
</evidence>
<gene>
    <name evidence="2" type="ORF">Xinn_01638</name>
    <name evidence="3" type="ORF">XIS1_1440001</name>
</gene>
<feature type="domain" description="DUF7832" evidence="1">
    <location>
        <begin position="3"/>
        <end position="115"/>
    </location>
</feature>
<evidence type="ECO:0000313" key="5">
    <source>
        <dbReference type="Proteomes" id="UP000224871"/>
    </source>
</evidence>
<dbReference type="Pfam" id="PF25191">
    <property type="entry name" value="DUF7832"/>
    <property type="match status" value="1"/>
</dbReference>
<dbReference type="EMBL" id="FTLG01000051">
    <property type="protein sequence ID" value="SIP72374.1"/>
    <property type="molecule type" value="Genomic_DNA"/>
</dbReference>
<evidence type="ECO:0000313" key="2">
    <source>
        <dbReference type="EMBL" id="PHM36498.1"/>
    </source>
</evidence>
<dbReference type="EMBL" id="NIBU01000014">
    <property type="protein sequence ID" value="PHM36498.1"/>
    <property type="molecule type" value="Genomic_DNA"/>
</dbReference>
<dbReference type="RefSeq" id="WP_086955592.1">
    <property type="nucleotide sequence ID" value="NZ_CAWNQC010000046.1"/>
</dbReference>